<accession>A0ABS9CD80</accession>
<keyword evidence="2" id="KW-1185">Reference proteome</keyword>
<organism evidence="1 2">
    <name type="scientific">Xylanibacter brevis</name>
    <dbReference type="NCBI Taxonomy" id="83231"/>
    <lineage>
        <taxon>Bacteria</taxon>
        <taxon>Pseudomonadati</taxon>
        <taxon>Bacteroidota</taxon>
        <taxon>Bacteroidia</taxon>
        <taxon>Bacteroidales</taxon>
        <taxon>Prevotellaceae</taxon>
        <taxon>Xylanibacter</taxon>
    </lineage>
</organism>
<evidence type="ECO:0000313" key="2">
    <source>
        <dbReference type="Proteomes" id="UP001200470"/>
    </source>
</evidence>
<comment type="caution">
    <text evidence="1">The sequence shown here is derived from an EMBL/GenBank/DDBJ whole genome shotgun (WGS) entry which is preliminary data.</text>
</comment>
<proteinExistence type="predicted"/>
<dbReference type="Proteomes" id="UP001200470">
    <property type="component" value="Unassembled WGS sequence"/>
</dbReference>
<dbReference type="InterPro" id="IPR014985">
    <property type="entry name" value="WbqC"/>
</dbReference>
<protein>
    <submittedName>
        <fullName evidence="1">WbqC family protein</fullName>
    </submittedName>
</protein>
<gene>
    <name evidence="1" type="ORF">I6E12_01060</name>
</gene>
<reference evidence="1 2" key="1">
    <citation type="submission" date="2020-12" db="EMBL/GenBank/DDBJ databases">
        <title>Whole genome sequences of gut porcine anaerobes.</title>
        <authorList>
            <person name="Kubasova T."/>
            <person name="Jahodarova E."/>
            <person name="Rychlik I."/>
        </authorList>
    </citation>
    <scope>NUCLEOTIDE SEQUENCE [LARGE SCALE GENOMIC DNA]</scope>
    <source>
        <strain evidence="1 2">An925</strain>
    </source>
</reference>
<dbReference type="RefSeq" id="WP_301637306.1">
    <property type="nucleotide sequence ID" value="NZ_JADYTN010000002.1"/>
</dbReference>
<evidence type="ECO:0000313" key="1">
    <source>
        <dbReference type="EMBL" id="MCF2562707.1"/>
    </source>
</evidence>
<name>A0ABS9CD80_9BACT</name>
<sequence length="216" mass="25523">MVKTAVLQTAYFGPIQWYQKLHRYDRTIIEQHDSYQKQTYRNRCIIATANGLQALTVPVERLADGHEVKDLRISDHNQWRRTHWNALQSAYSESPFFEYYADDIRPFYERRIDYLIDFNEEIRQTVCQLIDISPAVEYSTAYLPADTAHDKTALTAVGDGSYDDFRQVIHAKHPLPDADFQPRRYWQVFERRHGFQSNLSILDLLFCMGPESVYYL</sequence>
<dbReference type="EMBL" id="JADYTN010000002">
    <property type="protein sequence ID" value="MCF2562707.1"/>
    <property type="molecule type" value="Genomic_DNA"/>
</dbReference>
<dbReference type="Pfam" id="PF08889">
    <property type="entry name" value="WbqC"/>
    <property type="match status" value="1"/>
</dbReference>